<evidence type="ECO:0000256" key="12">
    <source>
        <dbReference type="ARBA" id="ARBA00023288"/>
    </source>
</evidence>
<evidence type="ECO:0000256" key="10">
    <source>
        <dbReference type="ARBA" id="ARBA00023186"/>
    </source>
</evidence>
<dbReference type="SUPFAM" id="SSF89392">
    <property type="entry name" value="Prokaryotic lipoproteins and lipoprotein localization factors"/>
    <property type="match status" value="1"/>
</dbReference>
<proteinExistence type="inferred from homology"/>
<evidence type="ECO:0000256" key="2">
    <source>
        <dbReference type="ARBA" id="ARBA00009696"/>
    </source>
</evidence>
<keyword evidence="10" id="KW-0143">Chaperone</keyword>
<comment type="subunit">
    <text evidence="3">Monomer.</text>
</comment>
<keyword evidence="9" id="KW-0564">Palmitate</keyword>
<keyword evidence="12 14" id="KW-0449">Lipoprotein</keyword>
<keyword evidence="8" id="KW-0472">Membrane</keyword>
<reference evidence="14 15" key="1">
    <citation type="submission" date="2022-10" db="EMBL/GenBank/DDBJ databases">
        <title>paucibacter sp. hw8 Genome sequencing.</title>
        <authorList>
            <person name="Park S."/>
        </authorList>
    </citation>
    <scope>NUCLEOTIDE SEQUENCE [LARGE SCALE GENOMIC DNA]</scope>
    <source>
        <strain evidence="15">hw8</strain>
    </source>
</reference>
<name>A0ABT5KSA0_9BURK</name>
<protein>
    <recommendedName>
        <fullName evidence="4">Outer-membrane lipoprotein LolB</fullName>
    </recommendedName>
</protein>
<keyword evidence="7" id="KW-0653">Protein transport</keyword>
<dbReference type="Pfam" id="PF03550">
    <property type="entry name" value="LolB"/>
    <property type="match status" value="1"/>
</dbReference>
<evidence type="ECO:0000313" key="14">
    <source>
        <dbReference type="EMBL" id="MDC8785808.1"/>
    </source>
</evidence>
<feature type="chain" id="PRO_5047373148" description="Outer-membrane lipoprotein LolB" evidence="13">
    <location>
        <begin position="29"/>
        <end position="202"/>
    </location>
</feature>
<dbReference type="InterPro" id="IPR004565">
    <property type="entry name" value="OM_lipoprot_LolB"/>
</dbReference>
<evidence type="ECO:0000256" key="9">
    <source>
        <dbReference type="ARBA" id="ARBA00023139"/>
    </source>
</evidence>
<comment type="caution">
    <text evidence="14">The sequence shown here is derived from an EMBL/GenBank/DDBJ whole genome shotgun (WGS) entry which is preliminary data.</text>
</comment>
<evidence type="ECO:0000256" key="5">
    <source>
        <dbReference type="ARBA" id="ARBA00022448"/>
    </source>
</evidence>
<keyword evidence="6 13" id="KW-0732">Signal</keyword>
<evidence type="ECO:0000256" key="1">
    <source>
        <dbReference type="ARBA" id="ARBA00004459"/>
    </source>
</evidence>
<dbReference type="CDD" id="cd16326">
    <property type="entry name" value="LolB"/>
    <property type="match status" value="1"/>
</dbReference>
<dbReference type="Proteomes" id="UP001219862">
    <property type="component" value="Unassembled WGS sequence"/>
</dbReference>
<evidence type="ECO:0000256" key="8">
    <source>
        <dbReference type="ARBA" id="ARBA00023136"/>
    </source>
</evidence>
<feature type="signal peptide" evidence="13">
    <location>
        <begin position="1"/>
        <end position="28"/>
    </location>
</feature>
<dbReference type="Gene3D" id="2.50.20.10">
    <property type="entry name" value="Lipoprotein localisation LolA/LolB/LppX"/>
    <property type="match status" value="1"/>
</dbReference>
<dbReference type="RefSeq" id="WP_273596923.1">
    <property type="nucleotide sequence ID" value="NZ_JAQQXS010000009.1"/>
</dbReference>
<comment type="subcellular location">
    <subcellularLocation>
        <location evidence="1">Cell outer membrane</location>
        <topology evidence="1">Lipid-anchor</topology>
    </subcellularLocation>
</comment>
<gene>
    <name evidence="14" type="ORF">PRZ01_11445</name>
</gene>
<dbReference type="InterPro" id="IPR029046">
    <property type="entry name" value="LolA/LolB/LppX"/>
</dbReference>
<keyword evidence="5" id="KW-0813">Transport</keyword>
<evidence type="ECO:0000256" key="11">
    <source>
        <dbReference type="ARBA" id="ARBA00023237"/>
    </source>
</evidence>
<dbReference type="EMBL" id="JAQQXS010000009">
    <property type="protein sequence ID" value="MDC8785808.1"/>
    <property type="molecule type" value="Genomic_DNA"/>
</dbReference>
<evidence type="ECO:0000256" key="6">
    <source>
        <dbReference type="ARBA" id="ARBA00022729"/>
    </source>
</evidence>
<comment type="similarity">
    <text evidence="2">Belongs to the LolB family.</text>
</comment>
<evidence type="ECO:0000256" key="4">
    <source>
        <dbReference type="ARBA" id="ARBA00016202"/>
    </source>
</evidence>
<evidence type="ECO:0000256" key="3">
    <source>
        <dbReference type="ARBA" id="ARBA00011245"/>
    </source>
</evidence>
<organism evidence="14 15">
    <name type="scientific">Roseateles koreensis</name>
    <dbReference type="NCBI Taxonomy" id="2987526"/>
    <lineage>
        <taxon>Bacteria</taxon>
        <taxon>Pseudomonadati</taxon>
        <taxon>Pseudomonadota</taxon>
        <taxon>Betaproteobacteria</taxon>
        <taxon>Burkholderiales</taxon>
        <taxon>Sphaerotilaceae</taxon>
        <taxon>Roseateles</taxon>
    </lineage>
</organism>
<evidence type="ECO:0000256" key="13">
    <source>
        <dbReference type="SAM" id="SignalP"/>
    </source>
</evidence>
<keyword evidence="11" id="KW-0998">Cell outer membrane</keyword>
<evidence type="ECO:0000256" key="7">
    <source>
        <dbReference type="ARBA" id="ARBA00022927"/>
    </source>
</evidence>
<keyword evidence="15" id="KW-1185">Reference proteome</keyword>
<sequence>MKSPLGTSARLAALAALLALGAVLPGCASLDRKPTMVLAEGDVNLNGRLSVQVNNSGSARATGGNAGFELTGNPAAGQLTLSTPLGSLLARASWRPGEVKLQTPDADRSYTDLDELTRELLGEPIPVAALFDWLQGRPWPQVPSRPLLAPSPGFFQLGWRVDLSAYDAATRQGLIVATRSAADSEGSMQNDPTVTLRARIEP</sequence>
<evidence type="ECO:0000313" key="15">
    <source>
        <dbReference type="Proteomes" id="UP001219862"/>
    </source>
</evidence>
<accession>A0ABT5KSA0</accession>